<reference evidence="2 5" key="2">
    <citation type="submission" date="2019-10" db="EMBL/GenBank/DDBJ databases">
        <title>Prolixibacter strains distinguished by the presence of nitrate reductase genes were adept at nitrate-dependent anaerobic corrosion of metallic iron and carbon steel.</title>
        <authorList>
            <person name="Iino T."/>
            <person name="Shono N."/>
            <person name="Ito K."/>
            <person name="Nakamura R."/>
            <person name="Sueoka K."/>
            <person name="Harayama S."/>
            <person name="Ohkuma M."/>
        </authorList>
    </citation>
    <scope>NUCLEOTIDE SEQUENCE [LARGE SCALE GENOMIC DNA]</scope>
    <source>
        <strain evidence="2 5">MIC1-1</strain>
    </source>
</reference>
<dbReference type="Gene3D" id="3.40.50.850">
    <property type="entry name" value="Isochorismatase-like"/>
    <property type="match status" value="1"/>
</dbReference>
<name>A0A2P8CCW4_9BACT</name>
<evidence type="ECO:0000313" key="4">
    <source>
        <dbReference type="Proteomes" id="UP000240621"/>
    </source>
</evidence>
<accession>A0A2P8CCW4</accession>
<dbReference type="AlphaFoldDB" id="A0A2P8CCW4"/>
<keyword evidence="5" id="KW-1185">Reference proteome</keyword>
<dbReference type="OrthoDB" id="9791276at2"/>
<dbReference type="Proteomes" id="UP000240621">
    <property type="component" value="Unassembled WGS sequence"/>
</dbReference>
<dbReference type="Proteomes" id="UP000396862">
    <property type="component" value="Unassembled WGS sequence"/>
</dbReference>
<gene>
    <name evidence="3" type="ORF">CLV93_105207</name>
    <name evidence="2" type="ORF">JCM18694_16180</name>
</gene>
<organism evidence="3 4">
    <name type="scientific">Prolixibacter denitrificans</name>
    <dbReference type="NCBI Taxonomy" id="1541063"/>
    <lineage>
        <taxon>Bacteria</taxon>
        <taxon>Pseudomonadati</taxon>
        <taxon>Bacteroidota</taxon>
        <taxon>Bacteroidia</taxon>
        <taxon>Marinilabiliales</taxon>
        <taxon>Prolixibacteraceae</taxon>
        <taxon>Prolixibacter</taxon>
    </lineage>
</organism>
<evidence type="ECO:0000313" key="5">
    <source>
        <dbReference type="Proteomes" id="UP000396862"/>
    </source>
</evidence>
<protein>
    <submittedName>
        <fullName evidence="3">Nicotinamidase/pyrazinamidase</fullName>
    </submittedName>
</protein>
<evidence type="ECO:0000313" key="3">
    <source>
        <dbReference type="EMBL" id="PSK82813.1"/>
    </source>
</evidence>
<feature type="domain" description="Isochorismatase-like" evidence="1">
    <location>
        <begin position="11"/>
        <end position="182"/>
    </location>
</feature>
<proteinExistence type="predicted"/>
<evidence type="ECO:0000313" key="2">
    <source>
        <dbReference type="EMBL" id="GET21372.1"/>
    </source>
</evidence>
<dbReference type="Pfam" id="PF00857">
    <property type="entry name" value="Isochorismatase"/>
    <property type="match status" value="1"/>
</dbReference>
<dbReference type="EMBL" id="PYGC01000005">
    <property type="protein sequence ID" value="PSK82813.1"/>
    <property type="molecule type" value="Genomic_DNA"/>
</dbReference>
<dbReference type="InterPro" id="IPR000868">
    <property type="entry name" value="Isochorismatase-like_dom"/>
</dbReference>
<comment type="caution">
    <text evidence="3">The sequence shown here is derived from an EMBL/GenBank/DDBJ whole genome shotgun (WGS) entry which is preliminary data.</text>
</comment>
<dbReference type="EMBL" id="BLAU01000001">
    <property type="protein sequence ID" value="GET21372.1"/>
    <property type="molecule type" value="Genomic_DNA"/>
</dbReference>
<dbReference type="RefSeq" id="WP_106542405.1">
    <property type="nucleotide sequence ID" value="NZ_BLAU01000001.1"/>
</dbReference>
<dbReference type="InterPro" id="IPR036380">
    <property type="entry name" value="Isochorismatase-like_sf"/>
</dbReference>
<evidence type="ECO:0000259" key="1">
    <source>
        <dbReference type="Pfam" id="PF00857"/>
    </source>
</evidence>
<dbReference type="SUPFAM" id="SSF52499">
    <property type="entry name" value="Isochorismatase-like hydrolases"/>
    <property type="match status" value="1"/>
</dbReference>
<reference evidence="3 4" key="1">
    <citation type="submission" date="2018-03" db="EMBL/GenBank/DDBJ databases">
        <title>Genomic Encyclopedia of Archaeal and Bacterial Type Strains, Phase II (KMG-II): from individual species to whole genera.</title>
        <authorList>
            <person name="Goeker M."/>
        </authorList>
    </citation>
    <scope>NUCLEOTIDE SEQUENCE [LARGE SCALE GENOMIC DNA]</scope>
    <source>
        <strain evidence="3 4">DSM 27267</strain>
    </source>
</reference>
<sequence length="211" mass="24196">MERPNIIFWNVDTQVDFMEPDGKLYVQGAEEIRPLLGEITRFAGEHNLRVVNTADYHLVNSAELSSHPDFVNTFPPHCMAESKGAMYIPETDPERPIIIDWNQELILDSRFDNPERFRNILIRKDAFDVFAGNPYTEKVLDIIQPDRVFVYGVTTNVCVDQAVTGLAERGKEVFVFSDAIKELPNIPLPFEKWKKLGVTMIPFSDVEKYMG</sequence>